<dbReference type="Pfam" id="PF20260">
    <property type="entry name" value="PUA_4"/>
    <property type="match status" value="1"/>
</dbReference>
<dbReference type="CDD" id="cd18084">
    <property type="entry name" value="RsmE-like"/>
    <property type="match status" value="1"/>
</dbReference>
<evidence type="ECO:0000256" key="6">
    <source>
        <dbReference type="ARBA" id="ARBA00022679"/>
    </source>
</evidence>
<dbReference type="InterPro" id="IPR046886">
    <property type="entry name" value="RsmE_MTase_dom"/>
</dbReference>
<dbReference type="GO" id="GO:0070042">
    <property type="term" value="F:rRNA (uridine-N3-)-methyltransferase activity"/>
    <property type="evidence" value="ECO:0007669"/>
    <property type="project" value="TreeGrafter"/>
</dbReference>
<evidence type="ECO:0000256" key="4">
    <source>
        <dbReference type="ARBA" id="ARBA00022552"/>
    </source>
</evidence>
<reference evidence="13 14" key="1">
    <citation type="submission" date="2016-01" db="EMBL/GenBank/DDBJ databases">
        <title>High potential of lignocellulose degradation of a new Verrucomicrobia species.</title>
        <authorList>
            <person name="Wang Y."/>
            <person name="Shi Y."/>
            <person name="Qiu Z."/>
            <person name="Liu S."/>
            <person name="Yang H."/>
        </authorList>
    </citation>
    <scope>NUCLEOTIDE SEQUENCE [LARGE SCALE GENOMIC DNA]</scope>
    <source>
        <strain evidence="13 14">TSB47</strain>
    </source>
</reference>
<keyword evidence="3 10" id="KW-0963">Cytoplasm</keyword>
<evidence type="ECO:0000259" key="11">
    <source>
        <dbReference type="Pfam" id="PF04452"/>
    </source>
</evidence>
<dbReference type="STRING" id="1184151.AW736_16720"/>
<keyword evidence="14" id="KW-1185">Reference proteome</keyword>
<dbReference type="AlphaFoldDB" id="A0A178IHC5"/>
<evidence type="ECO:0000256" key="8">
    <source>
        <dbReference type="ARBA" id="ARBA00025699"/>
    </source>
</evidence>
<keyword evidence="7 10" id="KW-0949">S-adenosyl-L-methionine</keyword>
<organism evidence="13 14">
    <name type="scientific">Termitidicoccus mucosus</name>
    <dbReference type="NCBI Taxonomy" id="1184151"/>
    <lineage>
        <taxon>Bacteria</taxon>
        <taxon>Pseudomonadati</taxon>
        <taxon>Verrucomicrobiota</taxon>
        <taxon>Opitutia</taxon>
        <taxon>Opitutales</taxon>
        <taxon>Opitutaceae</taxon>
        <taxon>Termitidicoccus</taxon>
    </lineage>
</organism>
<feature type="domain" description="Ribosomal RNA small subunit methyltransferase E PUA-like" evidence="12">
    <location>
        <begin position="25"/>
        <end position="70"/>
    </location>
</feature>
<dbReference type="InterPro" id="IPR006700">
    <property type="entry name" value="RsmE"/>
</dbReference>
<dbReference type="RefSeq" id="WP_068771658.1">
    <property type="nucleotide sequence ID" value="NZ_CP109796.1"/>
</dbReference>
<keyword evidence="4 10" id="KW-0698">rRNA processing</keyword>
<evidence type="ECO:0000313" key="13">
    <source>
        <dbReference type="EMBL" id="OAM88479.1"/>
    </source>
</evidence>
<dbReference type="InterPro" id="IPR015947">
    <property type="entry name" value="PUA-like_sf"/>
</dbReference>
<dbReference type="SUPFAM" id="SSF88697">
    <property type="entry name" value="PUA domain-like"/>
    <property type="match status" value="1"/>
</dbReference>
<dbReference type="PANTHER" id="PTHR30027:SF3">
    <property type="entry name" value="16S RRNA (URACIL(1498)-N(3))-METHYLTRANSFERASE"/>
    <property type="match status" value="1"/>
</dbReference>
<comment type="similarity">
    <text evidence="2 10">Belongs to the RNA methyltransferase RsmE family.</text>
</comment>
<comment type="function">
    <text evidence="8 10">Specifically methylates the N3 position of the uracil ring of uridine 1498 (m3U1498) in 16S rRNA. Acts on the fully assembled 30S ribosomal subunit.</text>
</comment>
<evidence type="ECO:0000256" key="10">
    <source>
        <dbReference type="PIRNR" id="PIRNR015601"/>
    </source>
</evidence>
<protein>
    <recommendedName>
        <fullName evidence="10">Ribosomal RNA small subunit methyltransferase E</fullName>
        <ecNumber evidence="10">2.1.1.193</ecNumber>
    </recommendedName>
</protein>
<gene>
    <name evidence="13" type="ORF">AW736_16720</name>
</gene>
<name>A0A178IHC5_9BACT</name>
<dbReference type="PIRSF" id="PIRSF015601">
    <property type="entry name" value="MTase_slr0722"/>
    <property type="match status" value="1"/>
</dbReference>
<accession>A0A178IHC5</accession>
<dbReference type="InterPro" id="IPR046887">
    <property type="entry name" value="RsmE_PUA-like"/>
</dbReference>
<feature type="domain" description="Ribosomal RNA small subunit methyltransferase E methyltransferase" evidence="11">
    <location>
        <begin position="78"/>
        <end position="252"/>
    </location>
</feature>
<dbReference type="GO" id="GO:0005737">
    <property type="term" value="C:cytoplasm"/>
    <property type="evidence" value="ECO:0007669"/>
    <property type="project" value="UniProtKB-SubCell"/>
</dbReference>
<evidence type="ECO:0000256" key="3">
    <source>
        <dbReference type="ARBA" id="ARBA00022490"/>
    </source>
</evidence>
<evidence type="ECO:0000256" key="7">
    <source>
        <dbReference type="ARBA" id="ARBA00022691"/>
    </source>
</evidence>
<dbReference type="GO" id="GO:0070475">
    <property type="term" value="P:rRNA base methylation"/>
    <property type="evidence" value="ECO:0007669"/>
    <property type="project" value="TreeGrafter"/>
</dbReference>
<dbReference type="Gene3D" id="3.40.1280.10">
    <property type="match status" value="1"/>
</dbReference>
<evidence type="ECO:0000259" key="12">
    <source>
        <dbReference type="Pfam" id="PF20260"/>
    </source>
</evidence>
<dbReference type="InterPro" id="IPR029026">
    <property type="entry name" value="tRNA_m1G_MTases_N"/>
</dbReference>
<proteinExistence type="inferred from homology"/>
<dbReference type="InterPro" id="IPR029028">
    <property type="entry name" value="Alpha/beta_knot_MTases"/>
</dbReference>
<comment type="catalytic activity">
    <reaction evidence="9 10">
        <text>uridine(1498) in 16S rRNA + S-adenosyl-L-methionine = N(3)-methyluridine(1498) in 16S rRNA + S-adenosyl-L-homocysteine + H(+)</text>
        <dbReference type="Rhea" id="RHEA:42920"/>
        <dbReference type="Rhea" id="RHEA-COMP:10283"/>
        <dbReference type="Rhea" id="RHEA-COMP:10284"/>
        <dbReference type="ChEBI" id="CHEBI:15378"/>
        <dbReference type="ChEBI" id="CHEBI:57856"/>
        <dbReference type="ChEBI" id="CHEBI:59789"/>
        <dbReference type="ChEBI" id="CHEBI:65315"/>
        <dbReference type="ChEBI" id="CHEBI:74502"/>
        <dbReference type="EC" id="2.1.1.193"/>
    </reaction>
</comment>
<evidence type="ECO:0000256" key="2">
    <source>
        <dbReference type="ARBA" id="ARBA00005528"/>
    </source>
</evidence>
<evidence type="ECO:0000256" key="5">
    <source>
        <dbReference type="ARBA" id="ARBA00022603"/>
    </source>
</evidence>
<dbReference type="NCBIfam" id="TIGR00046">
    <property type="entry name" value="RsmE family RNA methyltransferase"/>
    <property type="match status" value="1"/>
</dbReference>
<comment type="caution">
    <text evidence="13">The sequence shown here is derived from an EMBL/GenBank/DDBJ whole genome shotgun (WGS) entry which is preliminary data.</text>
</comment>
<keyword evidence="5 10" id="KW-0489">Methyltransferase</keyword>
<dbReference type="Proteomes" id="UP000078486">
    <property type="component" value="Unassembled WGS sequence"/>
</dbReference>
<evidence type="ECO:0000256" key="1">
    <source>
        <dbReference type="ARBA" id="ARBA00004496"/>
    </source>
</evidence>
<evidence type="ECO:0000256" key="9">
    <source>
        <dbReference type="ARBA" id="ARBA00047944"/>
    </source>
</evidence>
<dbReference type="EMBL" id="LRRQ01000127">
    <property type="protein sequence ID" value="OAM88479.1"/>
    <property type="molecule type" value="Genomic_DNA"/>
</dbReference>
<keyword evidence="6 10" id="KW-0808">Transferase</keyword>
<comment type="subcellular location">
    <subcellularLocation>
        <location evidence="1 10">Cytoplasm</location>
    </subcellularLocation>
</comment>
<evidence type="ECO:0000313" key="14">
    <source>
        <dbReference type="Proteomes" id="UP000078486"/>
    </source>
</evidence>
<sequence>MPDFRVHCPPPENTDAVSAAELRLSPEESHHLVAVNRARAGAQVVAFDGRGREWDCELVNASKNAAVLRVRAVRQAAPLPFAITLAQALPKGQTMDAIVRKATEIGARRIVPLESERTQVHLDGGREDRKIDKWRVAALEAAKQCGNPWLPEIEPLQNATAFMRASAGRDDHDLRLIASLHPGACSLKTILADFRAANNGRLPRRALWLIGPEGDFSPAEMAVALECGIKPVTLGPLVLRCETAATYALSVLAHELSAE</sequence>
<dbReference type="PANTHER" id="PTHR30027">
    <property type="entry name" value="RIBOSOMAL RNA SMALL SUBUNIT METHYLTRANSFERASE E"/>
    <property type="match status" value="1"/>
</dbReference>
<dbReference type="SUPFAM" id="SSF75217">
    <property type="entry name" value="alpha/beta knot"/>
    <property type="match status" value="1"/>
</dbReference>
<dbReference type="Pfam" id="PF04452">
    <property type="entry name" value="Methyltrans_RNA"/>
    <property type="match status" value="1"/>
</dbReference>
<dbReference type="OrthoDB" id="9815641at2"/>
<dbReference type="EC" id="2.1.1.193" evidence="10"/>